<keyword evidence="3" id="KW-0547">Nucleotide-binding</keyword>
<dbReference type="InterPro" id="IPR001238">
    <property type="entry name" value="DNA-binding_RecF"/>
</dbReference>
<dbReference type="Pfam" id="PF13476">
    <property type="entry name" value="AAA_23"/>
    <property type="match status" value="1"/>
</dbReference>
<evidence type="ECO:0000313" key="7">
    <source>
        <dbReference type="EMBL" id="VAX05711.1"/>
    </source>
</evidence>
<gene>
    <name evidence="7" type="ORF">MNBD_ALPHA03-1639</name>
</gene>
<dbReference type="GO" id="GO:0005524">
    <property type="term" value="F:ATP binding"/>
    <property type="evidence" value="ECO:0007669"/>
    <property type="project" value="UniProtKB-KW"/>
</dbReference>
<dbReference type="GO" id="GO:0006260">
    <property type="term" value="P:DNA replication"/>
    <property type="evidence" value="ECO:0007669"/>
    <property type="project" value="UniProtKB-KW"/>
</dbReference>
<evidence type="ECO:0000256" key="2">
    <source>
        <dbReference type="ARBA" id="ARBA00022705"/>
    </source>
</evidence>
<organism evidence="7">
    <name type="scientific">hydrothermal vent metagenome</name>
    <dbReference type="NCBI Taxonomy" id="652676"/>
    <lineage>
        <taxon>unclassified sequences</taxon>
        <taxon>metagenomes</taxon>
        <taxon>ecological metagenomes</taxon>
    </lineage>
</organism>
<reference evidence="7" key="1">
    <citation type="submission" date="2018-06" db="EMBL/GenBank/DDBJ databases">
        <authorList>
            <person name="Zhirakovskaya E."/>
        </authorList>
    </citation>
    <scope>NUCLEOTIDE SEQUENCE</scope>
</reference>
<dbReference type="AlphaFoldDB" id="A0A3B1AVF4"/>
<evidence type="ECO:0000256" key="5">
    <source>
        <dbReference type="ARBA" id="ARBA00023125"/>
    </source>
</evidence>
<dbReference type="SMART" id="SM00382">
    <property type="entry name" value="AAA"/>
    <property type="match status" value="1"/>
</dbReference>
<dbReference type="GO" id="GO:0003697">
    <property type="term" value="F:single-stranded DNA binding"/>
    <property type="evidence" value="ECO:0007669"/>
    <property type="project" value="InterPro"/>
</dbReference>
<keyword evidence="2" id="KW-0235">DNA replication</keyword>
<dbReference type="GO" id="GO:0000731">
    <property type="term" value="P:DNA synthesis involved in DNA repair"/>
    <property type="evidence" value="ECO:0007669"/>
    <property type="project" value="TreeGrafter"/>
</dbReference>
<evidence type="ECO:0000256" key="1">
    <source>
        <dbReference type="ARBA" id="ARBA00022490"/>
    </source>
</evidence>
<sequence length="436" mass="47484">MSNLVQLDKIRPHNRQETREFPPMGAARRKFGVPDLYVGRLQLTDFRSYGRVTLVPESRSVVLTGPNGAGKTNILEALSFLSPGRGLRGCRLSEVSRLDMNNSDNPEKNIPLGPSSLWAVAARLETPEGTMNLGTGIVSGQEQAALQDVDSPKDVNQRDKRIVRIDGENGASPGVFGAILQVAWLTPQMDRLFIEAPSGRRRFLDRIVANFHSSHMRQVNAYERVMRERNRLLQDGSGAGDGVWLDALEGRMAEHGVAVAAARLDAMDRLAVAIEESTSSFPRAILTARGLLENGLLAGPALAVEDDFRKVLRDGRGSDARSGRAHAGPHKTDLIVHHKDKNMPAALCSTGEQKALLIGITLASARITATSFGAAPILLLDEVAAHLDKARRASLFDELAALGSQVWLTGTDRILFDELDGRACYYQVENSQVTEE</sequence>
<dbReference type="GO" id="GO:0016887">
    <property type="term" value="F:ATP hydrolysis activity"/>
    <property type="evidence" value="ECO:0007669"/>
    <property type="project" value="InterPro"/>
</dbReference>
<dbReference type="InterPro" id="IPR027417">
    <property type="entry name" value="P-loop_NTPase"/>
</dbReference>
<dbReference type="SUPFAM" id="SSF52540">
    <property type="entry name" value="P-loop containing nucleoside triphosphate hydrolases"/>
    <property type="match status" value="1"/>
</dbReference>
<dbReference type="InterPro" id="IPR038729">
    <property type="entry name" value="Rad50/SbcC_AAA"/>
</dbReference>
<keyword evidence="5" id="KW-0238">DNA-binding</keyword>
<keyword evidence="1" id="KW-0963">Cytoplasm</keyword>
<accession>A0A3B1AVF4</accession>
<dbReference type="InterPro" id="IPR018078">
    <property type="entry name" value="DNA-binding_RecF_CS"/>
</dbReference>
<proteinExistence type="inferred from homology"/>
<evidence type="ECO:0000256" key="4">
    <source>
        <dbReference type="ARBA" id="ARBA00022840"/>
    </source>
</evidence>
<dbReference type="HAMAP" id="MF_00365">
    <property type="entry name" value="RecF"/>
    <property type="match status" value="1"/>
</dbReference>
<dbReference type="PANTHER" id="PTHR32182:SF0">
    <property type="entry name" value="DNA REPLICATION AND REPAIR PROTEIN RECF"/>
    <property type="match status" value="1"/>
</dbReference>
<dbReference type="EMBL" id="UOFW01000143">
    <property type="protein sequence ID" value="VAX05711.1"/>
    <property type="molecule type" value="Genomic_DNA"/>
</dbReference>
<dbReference type="PANTHER" id="PTHR32182">
    <property type="entry name" value="DNA REPLICATION AND REPAIR PROTEIN RECF"/>
    <property type="match status" value="1"/>
</dbReference>
<dbReference type="GO" id="GO:0006302">
    <property type="term" value="P:double-strand break repair"/>
    <property type="evidence" value="ECO:0007669"/>
    <property type="project" value="InterPro"/>
</dbReference>
<dbReference type="Gene3D" id="3.40.50.300">
    <property type="entry name" value="P-loop containing nucleotide triphosphate hydrolases"/>
    <property type="match status" value="1"/>
</dbReference>
<dbReference type="PROSITE" id="PS00617">
    <property type="entry name" value="RECF_1"/>
    <property type="match status" value="1"/>
</dbReference>
<keyword evidence="4" id="KW-0067">ATP-binding</keyword>
<evidence type="ECO:0000256" key="3">
    <source>
        <dbReference type="ARBA" id="ARBA00022741"/>
    </source>
</evidence>
<dbReference type="InterPro" id="IPR003593">
    <property type="entry name" value="AAA+_ATPase"/>
</dbReference>
<protein>
    <submittedName>
        <fullName evidence="7">DNA recombination and repair protein RecF</fullName>
    </submittedName>
</protein>
<dbReference type="Gene3D" id="1.20.1050.90">
    <property type="entry name" value="RecF/RecN/SMC, N-terminal domain"/>
    <property type="match status" value="1"/>
</dbReference>
<feature type="domain" description="AAA+ ATPase" evidence="6">
    <location>
        <begin position="57"/>
        <end position="429"/>
    </location>
</feature>
<name>A0A3B1AVF4_9ZZZZ</name>
<dbReference type="InterPro" id="IPR042174">
    <property type="entry name" value="RecF_2"/>
</dbReference>
<evidence type="ECO:0000259" key="6">
    <source>
        <dbReference type="SMART" id="SM00382"/>
    </source>
</evidence>
<dbReference type="PROSITE" id="PS00618">
    <property type="entry name" value="RECF_2"/>
    <property type="match status" value="1"/>
</dbReference>